<dbReference type="AlphaFoldDB" id="A0A0U1QKU7"/>
<evidence type="ECO:0000313" key="4">
    <source>
        <dbReference type="EMBL" id="KLI01424.1"/>
    </source>
</evidence>
<dbReference type="InterPro" id="IPR003439">
    <property type="entry name" value="ABC_transporter-like_ATP-bd"/>
</dbReference>
<dbReference type="RefSeq" id="WP_010025289.1">
    <property type="nucleotide sequence ID" value="NZ_AFVQ02000205.1"/>
</dbReference>
<proteinExistence type="predicted"/>
<evidence type="ECO:0000259" key="3">
    <source>
        <dbReference type="PROSITE" id="PS50893"/>
    </source>
</evidence>
<dbReference type="OrthoDB" id="9804819at2"/>
<feature type="domain" description="ABC transporter" evidence="3">
    <location>
        <begin position="2"/>
        <end position="225"/>
    </location>
</feature>
<dbReference type="STRING" id="1069536.SINU_13540"/>
<protein>
    <submittedName>
        <fullName evidence="4">Spermidine/putrescine ABC transporter ATP-binding protein</fullName>
    </submittedName>
</protein>
<evidence type="ECO:0000256" key="1">
    <source>
        <dbReference type="ARBA" id="ARBA00022741"/>
    </source>
</evidence>
<keyword evidence="2 4" id="KW-0067">ATP-binding</keyword>
<accession>A0A0U1QKU7</accession>
<evidence type="ECO:0000256" key="2">
    <source>
        <dbReference type="ARBA" id="ARBA00022840"/>
    </source>
</evidence>
<dbReference type="Pfam" id="PF00005">
    <property type="entry name" value="ABC_tran"/>
    <property type="match status" value="1"/>
</dbReference>
<dbReference type="PANTHER" id="PTHR43158">
    <property type="entry name" value="SKFA PEPTIDE EXPORT ATP-BINDING PROTEIN SKFE"/>
    <property type="match status" value="1"/>
</dbReference>
<sequence length="230" mass="26125">MIQLESVSKRYLTKKALKDVSLQIEPGQITGLIGSNGSGKSTTLKLIAGLLRPTRGTVLIDGETANRRICRRVAYLSELDSYYSFFTVLETVDFYARTFSDFNRVKAEEMLDFMKLDRMQKVKHLSKGNRGRLKIVVTLAREVPFLLMDEPLSGLDPMVRSSIIKGLISFVDLEKQTVIITTHELQEIEPLLDSVILIKNGVILDQKRVEAIRRNENLSLSDWMVEKYGD</sequence>
<comment type="caution">
    <text evidence="4">The sequence shown here is derived from an EMBL/GenBank/DDBJ whole genome shotgun (WGS) entry which is preliminary data.</text>
</comment>
<reference evidence="4 5" key="1">
    <citation type="journal article" date="2011" name="J. Bacteriol.">
        <title>Draft genome sequence of Sporolactobacillus inulinus strain CASD, an efficient D-lactic acid-producing bacterium with high-concentration lactate tolerance capability.</title>
        <authorList>
            <person name="Yu B."/>
            <person name="Su F."/>
            <person name="Wang L."/>
            <person name="Xu K."/>
            <person name="Zhao B."/>
            <person name="Xu P."/>
        </authorList>
    </citation>
    <scope>NUCLEOTIDE SEQUENCE [LARGE SCALE GENOMIC DNA]</scope>
    <source>
        <strain evidence="4 5">CASD</strain>
    </source>
</reference>
<gene>
    <name evidence="4" type="ORF">SINU_13540</name>
</gene>
<dbReference type="InterPro" id="IPR027417">
    <property type="entry name" value="P-loop_NTPase"/>
</dbReference>
<dbReference type="PANTHER" id="PTHR43158:SF1">
    <property type="entry name" value="ABC TRANSPORTER, ATP-BINDING PROTEIN"/>
    <property type="match status" value="1"/>
</dbReference>
<dbReference type="EMBL" id="AFVQ02000205">
    <property type="protein sequence ID" value="KLI01424.1"/>
    <property type="molecule type" value="Genomic_DNA"/>
</dbReference>
<dbReference type="SMART" id="SM00382">
    <property type="entry name" value="AAA"/>
    <property type="match status" value="1"/>
</dbReference>
<evidence type="ECO:0000313" key="5">
    <source>
        <dbReference type="Proteomes" id="UP000035553"/>
    </source>
</evidence>
<dbReference type="SUPFAM" id="SSF52540">
    <property type="entry name" value="P-loop containing nucleoside triphosphate hydrolases"/>
    <property type="match status" value="1"/>
</dbReference>
<keyword evidence="1" id="KW-0547">Nucleotide-binding</keyword>
<dbReference type="GO" id="GO:0016887">
    <property type="term" value="F:ATP hydrolysis activity"/>
    <property type="evidence" value="ECO:0007669"/>
    <property type="project" value="InterPro"/>
</dbReference>
<keyword evidence="5" id="KW-1185">Reference proteome</keyword>
<dbReference type="CDD" id="cd03230">
    <property type="entry name" value="ABC_DR_subfamily_A"/>
    <property type="match status" value="1"/>
</dbReference>
<dbReference type="Proteomes" id="UP000035553">
    <property type="component" value="Unassembled WGS sequence"/>
</dbReference>
<dbReference type="GO" id="GO:0005524">
    <property type="term" value="F:ATP binding"/>
    <property type="evidence" value="ECO:0007669"/>
    <property type="project" value="UniProtKB-KW"/>
</dbReference>
<dbReference type="PROSITE" id="PS50893">
    <property type="entry name" value="ABC_TRANSPORTER_2"/>
    <property type="match status" value="1"/>
</dbReference>
<dbReference type="InterPro" id="IPR003593">
    <property type="entry name" value="AAA+_ATPase"/>
</dbReference>
<dbReference type="Gene3D" id="3.40.50.300">
    <property type="entry name" value="P-loop containing nucleotide triphosphate hydrolases"/>
    <property type="match status" value="1"/>
</dbReference>
<organism evidence="4 5">
    <name type="scientific">Sporolactobacillus inulinus CASD</name>
    <dbReference type="NCBI Taxonomy" id="1069536"/>
    <lineage>
        <taxon>Bacteria</taxon>
        <taxon>Bacillati</taxon>
        <taxon>Bacillota</taxon>
        <taxon>Bacilli</taxon>
        <taxon>Bacillales</taxon>
        <taxon>Sporolactobacillaceae</taxon>
        <taxon>Sporolactobacillus</taxon>
    </lineage>
</organism>
<name>A0A0U1QKU7_9BACL</name>